<protein>
    <recommendedName>
        <fullName evidence="3">Type I phosphodiesterase / nucleotide pyrophosphatase</fullName>
    </recommendedName>
</protein>
<name>A0ABP3TR95_9FLAO</name>
<dbReference type="EMBL" id="BAAAGE010000001">
    <property type="protein sequence ID" value="GAA0714327.1"/>
    <property type="molecule type" value="Genomic_DNA"/>
</dbReference>
<dbReference type="InterPro" id="IPR017850">
    <property type="entry name" value="Alkaline_phosphatase_core_sf"/>
</dbReference>
<sequence>MKNKLILLGLNELNFDFIRHYIDLGYLKNFKRIFEEYGYSETTSEDEYKLLEPWIQWVTIHTGKKYSDHEVFRLGDIVNRKDLKQIFEIAEEKGYSVGAVSPFNADNRLKNPKFFVPDPWTQTSPSGEKFVKEVSKAVSQAVNDNAQEKVSKNSILAIFKAFLRAVPFSSYGQYVKLAASIKSKVGIKAVVLDKLLGDIFVHQWKKHSPDFSNLFLNTGAHFQHHYMFNSSAYDGEFKNPKWYCPEDQDPLFMILDEYDKIIGRLLELETRLIICTGLHQKPHKHNTFYWRLKNHQPFLENELGIKGIQKLTPRMSRDFLIEFGSESDASVAQNILEKYVSEKDGAKIFTVDNRKESLFVELTYPNDIDDHFSIIGDNKISNFRKNIAFVAIKNGEHHTIGYYIDTANKVKTAEQNIPLSQVFDNMVAAL</sequence>
<organism evidence="1 2">
    <name type="scientific">Aquimarina litoralis</name>
    <dbReference type="NCBI Taxonomy" id="584605"/>
    <lineage>
        <taxon>Bacteria</taxon>
        <taxon>Pseudomonadati</taxon>
        <taxon>Bacteroidota</taxon>
        <taxon>Flavobacteriia</taxon>
        <taxon>Flavobacteriales</taxon>
        <taxon>Flavobacteriaceae</taxon>
        <taxon>Aquimarina</taxon>
    </lineage>
</organism>
<evidence type="ECO:0008006" key="3">
    <source>
        <dbReference type="Google" id="ProtNLM"/>
    </source>
</evidence>
<dbReference type="SUPFAM" id="SSF53649">
    <property type="entry name" value="Alkaline phosphatase-like"/>
    <property type="match status" value="1"/>
</dbReference>
<dbReference type="Proteomes" id="UP001501758">
    <property type="component" value="Unassembled WGS sequence"/>
</dbReference>
<comment type="caution">
    <text evidence="1">The sequence shown here is derived from an EMBL/GenBank/DDBJ whole genome shotgun (WGS) entry which is preliminary data.</text>
</comment>
<accession>A0ABP3TR95</accession>
<proteinExistence type="predicted"/>
<evidence type="ECO:0000313" key="1">
    <source>
        <dbReference type="EMBL" id="GAA0714327.1"/>
    </source>
</evidence>
<reference evidence="2" key="1">
    <citation type="journal article" date="2019" name="Int. J. Syst. Evol. Microbiol.">
        <title>The Global Catalogue of Microorganisms (GCM) 10K type strain sequencing project: providing services to taxonomists for standard genome sequencing and annotation.</title>
        <authorList>
            <consortium name="The Broad Institute Genomics Platform"/>
            <consortium name="The Broad Institute Genome Sequencing Center for Infectious Disease"/>
            <person name="Wu L."/>
            <person name="Ma J."/>
        </authorList>
    </citation>
    <scope>NUCLEOTIDE SEQUENCE [LARGE SCALE GENOMIC DNA]</scope>
    <source>
        <strain evidence="2">JCM 15974</strain>
    </source>
</reference>
<evidence type="ECO:0000313" key="2">
    <source>
        <dbReference type="Proteomes" id="UP001501758"/>
    </source>
</evidence>
<dbReference type="Gene3D" id="3.40.720.10">
    <property type="entry name" value="Alkaline Phosphatase, subunit A"/>
    <property type="match status" value="1"/>
</dbReference>
<gene>
    <name evidence="1" type="ORF">GCM10009430_07350</name>
</gene>
<keyword evidence="2" id="KW-1185">Reference proteome</keyword>
<dbReference type="RefSeq" id="WP_343910619.1">
    <property type="nucleotide sequence ID" value="NZ_BAAAGE010000001.1"/>
</dbReference>